<feature type="region of interest" description="Disordered" evidence="4">
    <location>
        <begin position="579"/>
        <end position="602"/>
    </location>
</feature>
<proteinExistence type="predicted"/>
<dbReference type="Gene3D" id="2.60.200.20">
    <property type="match status" value="1"/>
</dbReference>
<dbReference type="PROSITE" id="PS50006">
    <property type="entry name" value="FHA_DOMAIN"/>
    <property type="match status" value="1"/>
</dbReference>
<evidence type="ECO:0000256" key="3">
    <source>
        <dbReference type="ARBA" id="ARBA00022833"/>
    </source>
</evidence>
<evidence type="ECO:0000313" key="7">
    <source>
        <dbReference type="EMBL" id="CAI2386840.1"/>
    </source>
</evidence>
<dbReference type="AlphaFoldDB" id="A0AAD2DBN9"/>
<organism evidence="7 8">
    <name type="scientific">Euplotes crassus</name>
    <dbReference type="NCBI Taxonomy" id="5936"/>
    <lineage>
        <taxon>Eukaryota</taxon>
        <taxon>Sar</taxon>
        <taxon>Alveolata</taxon>
        <taxon>Ciliophora</taxon>
        <taxon>Intramacronucleata</taxon>
        <taxon>Spirotrichea</taxon>
        <taxon>Hypotrichia</taxon>
        <taxon>Euplotida</taxon>
        <taxon>Euplotidae</taxon>
        <taxon>Moneuplotes</taxon>
    </lineage>
</organism>
<feature type="region of interest" description="Disordered" evidence="4">
    <location>
        <begin position="616"/>
        <end position="754"/>
    </location>
</feature>
<feature type="domain" description="FHA" evidence="5">
    <location>
        <begin position="369"/>
        <end position="413"/>
    </location>
</feature>
<dbReference type="InterPro" id="IPR000253">
    <property type="entry name" value="FHA_dom"/>
</dbReference>
<feature type="domain" description="RING-CH-type" evidence="6">
    <location>
        <begin position="237"/>
        <end position="316"/>
    </location>
</feature>
<dbReference type="CDD" id="cd16495">
    <property type="entry name" value="RING_CH-C4HC3_MARCH"/>
    <property type="match status" value="1"/>
</dbReference>
<dbReference type="Gene3D" id="3.30.40.10">
    <property type="entry name" value="Zinc/RING finger domain, C3HC4 (zinc finger)"/>
    <property type="match status" value="1"/>
</dbReference>
<evidence type="ECO:0000256" key="1">
    <source>
        <dbReference type="ARBA" id="ARBA00022723"/>
    </source>
</evidence>
<evidence type="ECO:0000313" key="8">
    <source>
        <dbReference type="Proteomes" id="UP001295684"/>
    </source>
</evidence>
<dbReference type="SUPFAM" id="SSF49879">
    <property type="entry name" value="SMAD/FHA domain"/>
    <property type="match status" value="1"/>
</dbReference>
<evidence type="ECO:0000259" key="5">
    <source>
        <dbReference type="PROSITE" id="PS50006"/>
    </source>
</evidence>
<feature type="compositionally biased region" description="Basic and acidic residues" evidence="4">
    <location>
        <begin position="740"/>
        <end position="754"/>
    </location>
</feature>
<feature type="compositionally biased region" description="Basic residues" evidence="4">
    <location>
        <begin position="660"/>
        <end position="677"/>
    </location>
</feature>
<reference evidence="7" key="1">
    <citation type="submission" date="2023-07" db="EMBL/GenBank/DDBJ databases">
        <authorList>
            <consortium name="AG Swart"/>
            <person name="Singh M."/>
            <person name="Singh A."/>
            <person name="Seah K."/>
            <person name="Emmerich C."/>
        </authorList>
    </citation>
    <scope>NUCLEOTIDE SEQUENCE</scope>
    <source>
        <strain evidence="7">DP1</strain>
    </source>
</reference>
<keyword evidence="3" id="KW-0862">Zinc</keyword>
<dbReference type="PANTHER" id="PTHR46210">
    <property type="entry name" value="FHA DOMAIN-CONTAINING PROTEIN"/>
    <property type="match status" value="1"/>
</dbReference>
<dbReference type="InterPro" id="IPR013083">
    <property type="entry name" value="Znf_RING/FYVE/PHD"/>
</dbReference>
<keyword evidence="1" id="KW-0479">Metal-binding</keyword>
<dbReference type="SMART" id="SM00744">
    <property type="entry name" value="RINGv"/>
    <property type="match status" value="1"/>
</dbReference>
<dbReference type="Pfam" id="PF12906">
    <property type="entry name" value="RINGv"/>
    <property type="match status" value="1"/>
</dbReference>
<dbReference type="Proteomes" id="UP001295684">
    <property type="component" value="Unassembled WGS sequence"/>
</dbReference>
<keyword evidence="8" id="KW-1185">Reference proteome</keyword>
<name>A0AAD2DBN9_EUPCR</name>
<dbReference type="CDD" id="cd00060">
    <property type="entry name" value="FHA"/>
    <property type="match status" value="1"/>
</dbReference>
<dbReference type="InterPro" id="IPR008984">
    <property type="entry name" value="SMAD_FHA_dom_sf"/>
</dbReference>
<dbReference type="GO" id="GO:0008270">
    <property type="term" value="F:zinc ion binding"/>
    <property type="evidence" value="ECO:0007669"/>
    <property type="project" value="UniProtKB-KW"/>
</dbReference>
<dbReference type="InterPro" id="IPR011016">
    <property type="entry name" value="Znf_RING-CH"/>
</dbReference>
<gene>
    <name evidence="7" type="ORF">ECRASSUSDP1_LOCUS28465</name>
</gene>
<feature type="compositionally biased region" description="Polar residues" evidence="4">
    <location>
        <begin position="635"/>
        <end position="657"/>
    </location>
</feature>
<dbReference type="PANTHER" id="PTHR46210:SF1">
    <property type="entry name" value="FHA DOMAIN-CONTAINING PROTEIN"/>
    <property type="match status" value="1"/>
</dbReference>
<evidence type="ECO:0000259" key="6">
    <source>
        <dbReference type="PROSITE" id="PS51292"/>
    </source>
</evidence>
<dbReference type="Pfam" id="PF00498">
    <property type="entry name" value="FHA"/>
    <property type="match status" value="1"/>
</dbReference>
<dbReference type="SUPFAM" id="SSF57850">
    <property type="entry name" value="RING/U-box"/>
    <property type="match status" value="1"/>
</dbReference>
<dbReference type="EMBL" id="CAMPGE010029376">
    <property type="protein sequence ID" value="CAI2386840.1"/>
    <property type="molecule type" value="Genomic_DNA"/>
</dbReference>
<dbReference type="PROSITE" id="PS51292">
    <property type="entry name" value="ZF_RING_CH"/>
    <property type="match status" value="1"/>
</dbReference>
<feature type="compositionally biased region" description="Polar residues" evidence="4">
    <location>
        <begin position="616"/>
        <end position="627"/>
    </location>
</feature>
<feature type="compositionally biased region" description="Basic and acidic residues" evidence="4">
    <location>
        <begin position="592"/>
        <end position="602"/>
    </location>
</feature>
<accession>A0AAD2DBN9</accession>
<protein>
    <submittedName>
        <fullName evidence="7">Uncharacterized protein</fullName>
    </submittedName>
</protein>
<feature type="compositionally biased region" description="Polar residues" evidence="4">
    <location>
        <begin position="535"/>
        <end position="552"/>
    </location>
</feature>
<sequence length="754" mass="87073">MGCCLDTEDDKITDRPYYSLDISIRCWARETHGLYDYDNNSLEEQFLRINNTCSIVNDYDTRVDGVAPRDAIVEKIKTLFIATFKNGKYWVYHSQDFTEEEKLKNPVDQVWISLRNAVPAVFPGRYNKYLGYRLAEGDIVKFGRVRFKIKKLGNCKLNKIEQERIIKYNSQFDVSMNERLLNRLTNRVSRRTEQLSRSKSIDSNISPYNSIDGESIQENIHEKIAKIRDTEGDKDFNKIRKEAQCRICLGEEEDEEIEENPLISPCKCTGTLQYIHLDCLKKWLDSKIHTKLTEFTFSYNWKNLVCELCGMRLKDNYIINGKETYVLDYLRPDSGCYMILESYTNTPHKTIHVLVSNKRNNPYNADIEYCVGRSNEAAVRITDISVSRIHSSITYSEGDYYVRDEAAKFGTLIYLRDPVAVPKRRSFELNLQLGRFAAKIKPYRDERVSDNESEIGLEPTYEEDCPYLPKGLLDFLENQSVKLGLQNFPTRFDDLQKIREDEIKNYEKDSEDTSSVENNQRETAMMFNTVRDTNIETSQPLGPNQTNTQAQRRNSDLEVTLDQASQNIQEMNLEGIDRRILAPRRMNTSENNSERGDEDRGTSARLNLQTELGIIANNQTTNPSPMISNPGIHDSITNSLRDRSIQGTGHSIDTSLNNKKDKKKEPLKKKKSLRQTRARMMNLTLGNEGDDSEGSNRIEERKSELDEESDPPEEQWAVPPEENNRIQAFEPLDSPNRGSENAEHSTPERNRSEA</sequence>
<feature type="compositionally biased region" description="Basic and acidic residues" evidence="4">
    <location>
        <begin position="694"/>
        <end position="704"/>
    </location>
</feature>
<evidence type="ECO:0000256" key="4">
    <source>
        <dbReference type="SAM" id="MobiDB-lite"/>
    </source>
</evidence>
<feature type="region of interest" description="Disordered" evidence="4">
    <location>
        <begin position="535"/>
        <end position="557"/>
    </location>
</feature>
<comment type="caution">
    <text evidence="7">The sequence shown here is derived from an EMBL/GenBank/DDBJ whole genome shotgun (WGS) entry which is preliminary data.</text>
</comment>
<evidence type="ECO:0000256" key="2">
    <source>
        <dbReference type="ARBA" id="ARBA00022771"/>
    </source>
</evidence>
<keyword evidence="2" id="KW-0863">Zinc-finger</keyword>